<keyword evidence="1" id="KW-0614">Plasmid</keyword>
<dbReference type="EMBL" id="CP011014">
    <property type="protein sequence ID" value="AJT51595.1"/>
    <property type="molecule type" value="Genomic_DNA"/>
</dbReference>
<organism evidence="1 2">
    <name type="scientific">Limosilactobacillus mucosae LM1</name>
    <dbReference type="NCBI Taxonomy" id="1130798"/>
    <lineage>
        <taxon>Bacteria</taxon>
        <taxon>Bacillati</taxon>
        <taxon>Bacillota</taxon>
        <taxon>Bacilli</taxon>
        <taxon>Lactobacillales</taxon>
        <taxon>Lactobacillaceae</taxon>
        <taxon>Limosilactobacillus</taxon>
    </lineage>
</organism>
<gene>
    <name evidence="1" type="ORF">LBLM1_11245</name>
</gene>
<evidence type="ECO:0000313" key="2">
    <source>
        <dbReference type="Proteomes" id="UP000003645"/>
    </source>
</evidence>
<accession>A0A0D4CNV0</accession>
<protein>
    <submittedName>
        <fullName evidence="1">Uncharacterized protein</fullName>
    </submittedName>
</protein>
<dbReference type="HOGENOM" id="CLU_2666519_0_0_9"/>
<geneLocation type="plasmid" evidence="1 2">
    <name>pLM1</name>
</geneLocation>
<keyword evidence="2" id="KW-1185">Reference proteome</keyword>
<sequence>MEQKNTNMLLEGRPTIYVVNWTEIDDYGQLQRQEAFSNKDAAWEFMMSLPKQSYASIIALKLWDINPSNLIKSMV</sequence>
<dbReference type="AlphaFoldDB" id="A0A0D4CNV0"/>
<name>A0A0D4CNV0_LIMMU</name>
<dbReference type="Proteomes" id="UP000003645">
    <property type="component" value="Plasmid pLM1"/>
</dbReference>
<evidence type="ECO:0000313" key="1">
    <source>
        <dbReference type="EMBL" id="AJT51595.1"/>
    </source>
</evidence>
<proteinExistence type="predicted"/>
<reference evidence="1 2" key="1">
    <citation type="journal article" date="2012" name="J. Bacteriol.">
        <title>Genome sequence of Lactobacillus mucosae LM1, isolated from piglet feces.</title>
        <authorList>
            <person name="Lee J.H."/>
            <person name="Valeriano V.D."/>
            <person name="Shin Y.R."/>
            <person name="Chae J.P."/>
            <person name="Kim G.B."/>
            <person name="Ham J.S."/>
            <person name="Chun J."/>
            <person name="Kang D.K."/>
        </authorList>
    </citation>
    <scope>NUCLEOTIDE SEQUENCE [LARGE SCALE GENOMIC DNA]</scope>
    <source>
        <strain evidence="1 2">LM1</strain>
        <plasmid evidence="1">pLM1</plasmid>
    </source>
</reference>
<dbReference type="RefSeq" id="WP_039946406.1">
    <property type="nucleotide sequence ID" value="NZ_CP011014.1"/>
</dbReference>
<dbReference type="KEGG" id="lmu:LBLM1_11245"/>